<sequence>MVSFYWPPMEIMGRGETTELVDSSVVVSCPLHEALRCIHVGLQCVQDHPSDRPLMSSVLSMIENESGLLPTPKQPVYFTTSNCEGEEARENMENSFNTISITTLESR</sequence>
<keyword evidence="2" id="KW-1185">Reference proteome</keyword>
<dbReference type="InterPro" id="IPR011009">
    <property type="entry name" value="Kinase-like_dom_sf"/>
</dbReference>
<evidence type="ECO:0000313" key="2">
    <source>
        <dbReference type="Proteomes" id="UP000011116"/>
    </source>
</evidence>
<reference evidence="1" key="3">
    <citation type="submission" date="2022-01" db="UniProtKB">
        <authorList>
            <consortium name="EnsemblPlants"/>
        </authorList>
    </citation>
    <scope>IDENTIFICATION</scope>
    <source>
        <strain evidence="1">subsp. vulgare</strain>
    </source>
</reference>
<proteinExistence type="predicted"/>
<dbReference type="Gramene" id="HORVU.MOREX.r3.2HG0199790.1">
    <property type="protein sequence ID" value="HORVU.MOREX.r3.2HG0199790.1.CDS1"/>
    <property type="gene ID" value="HORVU.MOREX.r3.2HG0199790"/>
</dbReference>
<protein>
    <recommendedName>
        <fullName evidence="3">Serine/threonine-protein kinase</fullName>
    </recommendedName>
</protein>
<dbReference type="Gramene" id="HORVU.MOREX.r2.2HG0165950.1">
    <property type="protein sequence ID" value="HORVU.MOREX.r2.2HG0165950.1.CDS.1"/>
    <property type="gene ID" value="HORVU.MOREX.r2.2HG0165950"/>
</dbReference>
<dbReference type="SUPFAM" id="SSF56112">
    <property type="entry name" value="Protein kinase-like (PK-like)"/>
    <property type="match status" value="1"/>
</dbReference>
<dbReference type="Proteomes" id="UP000011116">
    <property type="component" value="Chromosome 2H"/>
</dbReference>
<evidence type="ECO:0000313" key="1">
    <source>
        <dbReference type="EnsemblPlants" id="HORVU.MOREX.r3.2HG0199790.1.CDS1"/>
    </source>
</evidence>
<dbReference type="Gene3D" id="1.10.510.10">
    <property type="entry name" value="Transferase(Phosphotransferase) domain 1"/>
    <property type="match status" value="1"/>
</dbReference>
<accession>A0A8I7B401</accession>
<reference evidence="2" key="1">
    <citation type="journal article" date="2012" name="Nature">
        <title>A physical, genetic and functional sequence assembly of the barley genome.</title>
        <authorList>
            <consortium name="The International Barley Genome Sequencing Consortium"/>
            <person name="Mayer K.F."/>
            <person name="Waugh R."/>
            <person name="Brown J.W."/>
            <person name="Schulman A."/>
            <person name="Langridge P."/>
            <person name="Platzer M."/>
            <person name="Fincher G.B."/>
            <person name="Muehlbauer G.J."/>
            <person name="Sato K."/>
            <person name="Close T.J."/>
            <person name="Wise R.P."/>
            <person name="Stein N."/>
        </authorList>
    </citation>
    <scope>NUCLEOTIDE SEQUENCE [LARGE SCALE GENOMIC DNA]</scope>
    <source>
        <strain evidence="2">cv. Morex</strain>
    </source>
</reference>
<dbReference type="AlphaFoldDB" id="A0A8I7B401"/>
<dbReference type="PANTHER" id="PTHR27006:SF600">
    <property type="entry name" value="PROTEIN KINASE DOMAIN-CONTAINING PROTEIN"/>
    <property type="match status" value="1"/>
</dbReference>
<organism evidence="1 2">
    <name type="scientific">Hordeum vulgare subsp. vulgare</name>
    <name type="common">Domesticated barley</name>
    <dbReference type="NCBI Taxonomy" id="112509"/>
    <lineage>
        <taxon>Eukaryota</taxon>
        <taxon>Viridiplantae</taxon>
        <taxon>Streptophyta</taxon>
        <taxon>Embryophyta</taxon>
        <taxon>Tracheophyta</taxon>
        <taxon>Spermatophyta</taxon>
        <taxon>Magnoliopsida</taxon>
        <taxon>Liliopsida</taxon>
        <taxon>Poales</taxon>
        <taxon>Poaceae</taxon>
        <taxon>BOP clade</taxon>
        <taxon>Pooideae</taxon>
        <taxon>Triticodae</taxon>
        <taxon>Triticeae</taxon>
        <taxon>Hordeinae</taxon>
        <taxon>Hordeum</taxon>
    </lineage>
</organism>
<dbReference type="EnsemblPlants" id="HORVU.MOREX.r3.2HG0199790.1">
    <property type="protein sequence ID" value="HORVU.MOREX.r3.2HG0199790.1.CDS1"/>
    <property type="gene ID" value="HORVU.MOREX.r3.2HG0199790"/>
</dbReference>
<reference evidence="1" key="2">
    <citation type="submission" date="2020-10" db="EMBL/GenBank/DDBJ databases">
        <authorList>
            <person name="Scholz U."/>
            <person name="Mascher M."/>
            <person name="Fiebig A."/>
        </authorList>
    </citation>
    <scope>NUCLEOTIDE SEQUENCE [LARGE SCALE GENOMIC DNA]</scope>
    <source>
        <strain evidence="1">cv. Morex</strain>
    </source>
</reference>
<dbReference type="PANTHER" id="PTHR27006">
    <property type="entry name" value="PROMASTIGOTE SURFACE ANTIGEN PROTEIN PSA"/>
    <property type="match status" value="1"/>
</dbReference>
<name>A0A8I7B401_HORVV</name>
<evidence type="ECO:0008006" key="3">
    <source>
        <dbReference type="Google" id="ProtNLM"/>
    </source>
</evidence>
<dbReference type="SMR" id="A0A8I7B401"/>